<dbReference type="GO" id="GO:0004222">
    <property type="term" value="F:metalloendopeptidase activity"/>
    <property type="evidence" value="ECO:0007669"/>
    <property type="project" value="UniProtKB-UniRule"/>
</dbReference>
<dbReference type="AlphaFoldDB" id="A0A3P3XML9"/>
<name>A0A3P3XML9_9SPIR</name>
<keyword evidence="1 6" id="KW-0645">Protease</keyword>
<protein>
    <recommendedName>
        <fullName evidence="6">Oligopeptidase F</fullName>
        <ecNumber evidence="6">3.4.24.-</ecNumber>
    </recommendedName>
</protein>
<organism evidence="9">
    <name type="scientific">uncultured spirochete</name>
    <dbReference type="NCBI Taxonomy" id="156406"/>
    <lineage>
        <taxon>Bacteria</taxon>
        <taxon>Pseudomonadati</taxon>
        <taxon>Spirochaetota</taxon>
        <taxon>Spirochaetia</taxon>
        <taxon>Spirochaetales</taxon>
        <taxon>environmental samples</taxon>
    </lineage>
</organism>
<evidence type="ECO:0000313" key="9">
    <source>
        <dbReference type="EMBL" id="SLM15540.1"/>
    </source>
</evidence>
<dbReference type="GO" id="GO:0046872">
    <property type="term" value="F:metal ion binding"/>
    <property type="evidence" value="ECO:0007669"/>
    <property type="project" value="UniProtKB-UniRule"/>
</dbReference>
<dbReference type="PANTHER" id="PTHR11804">
    <property type="entry name" value="PROTEASE M3 THIMET OLIGOPEPTIDASE-RELATED"/>
    <property type="match status" value="1"/>
</dbReference>
<dbReference type="Pfam" id="PF08439">
    <property type="entry name" value="Peptidase_M3_N"/>
    <property type="match status" value="1"/>
</dbReference>
<dbReference type="Gene3D" id="1.20.140.70">
    <property type="entry name" value="Oligopeptidase f, N-terminal domain"/>
    <property type="match status" value="1"/>
</dbReference>
<dbReference type="GO" id="GO:0006508">
    <property type="term" value="P:proteolysis"/>
    <property type="evidence" value="ECO:0007669"/>
    <property type="project" value="UniProtKB-KW"/>
</dbReference>
<accession>A0A3P3XML9</accession>
<dbReference type="InterPro" id="IPR004438">
    <property type="entry name" value="Peptidase_M3B"/>
</dbReference>
<evidence type="ECO:0000256" key="5">
    <source>
        <dbReference type="ARBA" id="ARBA00023049"/>
    </source>
</evidence>
<evidence type="ECO:0000256" key="2">
    <source>
        <dbReference type="ARBA" id="ARBA00022723"/>
    </source>
</evidence>
<dbReference type="InterPro" id="IPR042088">
    <property type="entry name" value="OligoPept_F_C"/>
</dbReference>
<dbReference type="InterPro" id="IPR001567">
    <property type="entry name" value="Pept_M3A_M3B_dom"/>
</dbReference>
<dbReference type="InterPro" id="IPR045090">
    <property type="entry name" value="Pept_M3A_M3B"/>
</dbReference>
<dbReference type="GO" id="GO:0006518">
    <property type="term" value="P:peptide metabolic process"/>
    <property type="evidence" value="ECO:0007669"/>
    <property type="project" value="TreeGrafter"/>
</dbReference>
<evidence type="ECO:0000256" key="1">
    <source>
        <dbReference type="ARBA" id="ARBA00022670"/>
    </source>
</evidence>
<keyword evidence="2 6" id="KW-0479">Metal-binding</keyword>
<keyword evidence="4 6" id="KW-0862">Zinc</keyword>
<dbReference type="InterPro" id="IPR013647">
    <property type="entry name" value="OligopepF_N_dom"/>
</dbReference>
<evidence type="ECO:0000256" key="6">
    <source>
        <dbReference type="RuleBase" id="RU368091"/>
    </source>
</evidence>
<proteinExistence type="inferred from homology"/>
<feature type="domain" description="Peptidase M3A/M3B catalytic" evidence="7">
    <location>
        <begin position="204"/>
        <end position="584"/>
    </location>
</feature>
<comment type="cofactor">
    <cofactor evidence="6">
        <name>Zn(2+)</name>
        <dbReference type="ChEBI" id="CHEBI:29105"/>
    </cofactor>
    <text evidence="6">Binds 1 zinc ion.</text>
</comment>
<feature type="domain" description="Oligopeptidase F N-terminal" evidence="8">
    <location>
        <begin position="120"/>
        <end position="184"/>
    </location>
</feature>
<evidence type="ECO:0000256" key="3">
    <source>
        <dbReference type="ARBA" id="ARBA00022801"/>
    </source>
</evidence>
<keyword evidence="3 6" id="KW-0378">Hydrolase</keyword>
<dbReference type="Gene3D" id="1.10.1370.20">
    <property type="entry name" value="Oligoendopeptidase f, C-terminal domain"/>
    <property type="match status" value="1"/>
</dbReference>
<keyword evidence="5 6" id="KW-0482">Metalloprotease</keyword>
<gene>
    <name evidence="9" type="primary">yjbG</name>
    <name evidence="9" type="ORF">SPIROBIBN47_50045</name>
</gene>
<dbReference type="EMBL" id="FWDM01000037">
    <property type="protein sequence ID" value="SLM15540.1"/>
    <property type="molecule type" value="Genomic_DNA"/>
</dbReference>
<comment type="function">
    <text evidence="6">Has oligopeptidase activity and degrades a variety of small bioactive peptides.</text>
</comment>
<dbReference type="CDD" id="cd09608">
    <property type="entry name" value="M3B_PepF"/>
    <property type="match status" value="1"/>
</dbReference>
<dbReference type="PANTHER" id="PTHR11804:SF84">
    <property type="entry name" value="SACCHAROLYSIN"/>
    <property type="match status" value="1"/>
</dbReference>
<comment type="similarity">
    <text evidence="6">Belongs to the peptidase M3B family.</text>
</comment>
<dbReference type="Pfam" id="PF01432">
    <property type="entry name" value="Peptidase_M3"/>
    <property type="match status" value="1"/>
</dbReference>
<evidence type="ECO:0000259" key="7">
    <source>
        <dbReference type="Pfam" id="PF01432"/>
    </source>
</evidence>
<dbReference type="SUPFAM" id="SSF55486">
    <property type="entry name" value="Metalloproteases ('zincins'), catalytic domain"/>
    <property type="match status" value="1"/>
</dbReference>
<dbReference type="Gene3D" id="1.10.287.830">
    <property type="entry name" value="putative peptidase helix hairpin domain like"/>
    <property type="match status" value="1"/>
</dbReference>
<dbReference type="EC" id="3.4.24.-" evidence="6"/>
<evidence type="ECO:0000259" key="8">
    <source>
        <dbReference type="Pfam" id="PF08439"/>
    </source>
</evidence>
<dbReference type="NCBIfam" id="TIGR00181">
    <property type="entry name" value="pepF"/>
    <property type="match status" value="1"/>
</dbReference>
<sequence>MAKAIPARSEVPAEHKWNLSSLFKDDAAWEEGLAALGAMLQDAEACKKAGIGHSAEAFLAALSAYEQYLILEERLGYYSHLRVTEDEGNSTARGMFARFVGVSSQGQAAWSWFSPAIQVLDDAFLQACLADPKFAGYRVFLEKLRRFKPHVLSEAEERLLALQAEPAQTAQEAFSVLTNVDLNFGTIDTPEGPKPLTQSTFASFMRMPDRSIRKTAYLQFYTQFESHQNTLGSLYAGSVKLDKYQAQVRKYPSARAMALFPDNVPESVYDNLIATLGKNLPSLHRYYKLRKKILGLDELRHYDVYVPLVRESRATHSYEEAVDIVTEALKPLGEDYISVLRKGLTSGWVDRYENKGKRSGAFSAGTYTGEPYILLNYKDDVLHDLFTIAHEGGHSMHSWYSSRSNPFMCYNYTIFEAEVASTFNEQLVFSYLYQHSTDAMQKAFLIANRIDDTLATLFRQTMFAEFEMRAHEIVEAGQALTVDVLRKEYRALLEKYFGPELVFESVSDLEGLRIPHFYNAFYVYKYATGLSASIALSERVMKGGKEERDAYLGFLKSGGSKFPIEALKLAGVDMSTPQPIEAACTRFADDVNELARLLSISLD</sequence>
<evidence type="ECO:0000256" key="4">
    <source>
        <dbReference type="ARBA" id="ARBA00022833"/>
    </source>
</evidence>
<reference evidence="9" key="1">
    <citation type="submission" date="2017-02" db="EMBL/GenBank/DDBJ databases">
        <authorList>
            <person name="Regsiter A."/>
            <person name="William W."/>
        </authorList>
    </citation>
    <scope>NUCLEOTIDE SEQUENCE</scope>
    <source>
        <strain evidence="9">Bib</strain>
    </source>
</reference>